<dbReference type="Proteomes" id="UP000887580">
    <property type="component" value="Unplaced"/>
</dbReference>
<dbReference type="WBParaSite" id="PS1159_v2.g11143.t1">
    <property type="protein sequence ID" value="PS1159_v2.g11143.t1"/>
    <property type="gene ID" value="PS1159_v2.g11143"/>
</dbReference>
<proteinExistence type="predicted"/>
<organism evidence="1 2">
    <name type="scientific">Panagrolaimus sp. PS1159</name>
    <dbReference type="NCBI Taxonomy" id="55785"/>
    <lineage>
        <taxon>Eukaryota</taxon>
        <taxon>Metazoa</taxon>
        <taxon>Ecdysozoa</taxon>
        <taxon>Nematoda</taxon>
        <taxon>Chromadorea</taxon>
        <taxon>Rhabditida</taxon>
        <taxon>Tylenchina</taxon>
        <taxon>Panagrolaimomorpha</taxon>
        <taxon>Panagrolaimoidea</taxon>
        <taxon>Panagrolaimidae</taxon>
        <taxon>Panagrolaimus</taxon>
    </lineage>
</organism>
<name>A0AC35EVP4_9BILA</name>
<evidence type="ECO:0000313" key="2">
    <source>
        <dbReference type="WBParaSite" id="PS1159_v2.g11143.t1"/>
    </source>
</evidence>
<protein>
    <submittedName>
        <fullName evidence="2">RING-type domain-containing protein</fullName>
    </submittedName>
</protein>
<evidence type="ECO:0000313" key="1">
    <source>
        <dbReference type="Proteomes" id="UP000887580"/>
    </source>
</evidence>
<sequence>MFCNYCIIQIETRPKLLPLKINQSVKETLQLLGYEGPEYKQLLKLDEQIYTTEYNFRNQLFIVEGGGEGNEFLVILPVKRDEIITYSKLPFTVCPILSIHDISPEEIYYSNGIYDELSIKMPKTSSKERAEYTRWLHKMLMEKSQRYREFVELKTEEEEIFEERHRFLAVTQLYPQWFGVLERLIVTYPVSARLIARFRFWRCKNSIFVKEEPILNEKCPLCLDDLVLNEEYAIWPCGSSKPHPFHYDCILDLFRTDERCPMCRKPATFQ</sequence>
<accession>A0AC35EVP4</accession>
<reference evidence="2" key="1">
    <citation type="submission" date="2022-11" db="UniProtKB">
        <authorList>
            <consortium name="WormBaseParasite"/>
        </authorList>
    </citation>
    <scope>IDENTIFICATION</scope>
</reference>